<dbReference type="SUPFAM" id="SSF102546">
    <property type="entry name" value="RbsD-like"/>
    <property type="match status" value="1"/>
</dbReference>
<protein>
    <submittedName>
        <fullName evidence="4">Uncharacterized protein</fullName>
    </submittedName>
</protein>
<dbReference type="GO" id="GO:0042806">
    <property type="term" value="F:fucose binding"/>
    <property type="evidence" value="ECO:0007669"/>
    <property type="project" value="TreeGrafter"/>
</dbReference>
<dbReference type="AlphaFoldDB" id="A0A3Q8XTI0"/>
<evidence type="ECO:0000313" key="5">
    <source>
        <dbReference type="Proteomes" id="UP000268192"/>
    </source>
</evidence>
<dbReference type="GO" id="GO:0036373">
    <property type="term" value="F:L-fucose mutarotase activity"/>
    <property type="evidence" value="ECO:0007669"/>
    <property type="project" value="UniProtKB-EC"/>
</dbReference>
<dbReference type="InterPro" id="IPR023750">
    <property type="entry name" value="RbsD-like_sf"/>
</dbReference>
<dbReference type="InterPro" id="IPR050443">
    <property type="entry name" value="RbsD/FucU_mutarotase"/>
</dbReference>
<accession>A0A3Q8XTI0</accession>
<keyword evidence="2" id="KW-0413">Isomerase</keyword>
<dbReference type="InterPro" id="IPR007721">
    <property type="entry name" value="RbsD_FucU"/>
</dbReference>
<evidence type="ECO:0000256" key="2">
    <source>
        <dbReference type="ARBA" id="ARBA00023235"/>
    </source>
</evidence>
<dbReference type="GO" id="GO:0006004">
    <property type="term" value="P:fucose metabolic process"/>
    <property type="evidence" value="ECO:0007669"/>
    <property type="project" value="TreeGrafter"/>
</dbReference>
<dbReference type="OrthoDB" id="7947972at2"/>
<keyword evidence="5" id="KW-1185">Reference proteome</keyword>
<comment type="catalytic activity">
    <reaction evidence="3">
        <text>alpha-L-fucose = beta-L-fucose</text>
        <dbReference type="Rhea" id="RHEA:25580"/>
        <dbReference type="ChEBI" id="CHEBI:42548"/>
        <dbReference type="ChEBI" id="CHEBI:42589"/>
        <dbReference type="EC" id="5.1.3.29"/>
    </reaction>
</comment>
<dbReference type="Pfam" id="PF05025">
    <property type="entry name" value="RbsD_FucU"/>
    <property type="match status" value="1"/>
</dbReference>
<dbReference type="GO" id="GO:0062193">
    <property type="term" value="F:D-ribose pyranase activity"/>
    <property type="evidence" value="ECO:0007669"/>
    <property type="project" value="UniProtKB-EC"/>
</dbReference>
<sequence length="148" mass="16354">MLKSIPTMIDAELLWILRSMGHGDTLVICDANFPATSVAFHTVTKKLVRLAGVDTTEFAEALFKLFPLDSFVDHPIAHMQVVGKPGERLPIHEEFKAAADRAEAGDIGMTSIERHAFYDAARQAYAVVQTSEERPYGCFIVTKGVIFD</sequence>
<dbReference type="Proteomes" id="UP000268192">
    <property type="component" value="Chromosome"/>
</dbReference>
<proteinExistence type="predicted"/>
<dbReference type="EMBL" id="CP032509">
    <property type="protein sequence ID" value="AZN73679.1"/>
    <property type="molecule type" value="Genomic_DNA"/>
</dbReference>
<reference evidence="4 5" key="1">
    <citation type="submission" date="2018-09" db="EMBL/GenBank/DDBJ databases">
        <title>Marinorhizobium profundi gen. nov., sp. nov., isolated from a deep-sea sediment sample from the New Britain Trench and proposal of Marinorhizobiaceae fam. nov. in the order Rhizobiales of the class Alphaproteobacteria.</title>
        <authorList>
            <person name="Cao J."/>
        </authorList>
    </citation>
    <scope>NUCLEOTIDE SEQUENCE [LARGE SCALE GENOMIC DNA]</scope>
    <source>
        <strain evidence="4 5">WS11</strain>
    </source>
</reference>
<evidence type="ECO:0000256" key="3">
    <source>
        <dbReference type="ARBA" id="ARBA00036324"/>
    </source>
</evidence>
<organism evidence="4 5">
    <name type="scientific">Georhizobium profundi</name>
    <dbReference type="NCBI Taxonomy" id="2341112"/>
    <lineage>
        <taxon>Bacteria</taxon>
        <taxon>Pseudomonadati</taxon>
        <taxon>Pseudomonadota</taxon>
        <taxon>Alphaproteobacteria</taxon>
        <taxon>Hyphomicrobiales</taxon>
        <taxon>Rhizobiaceae</taxon>
        <taxon>Georhizobium</taxon>
    </lineage>
</organism>
<dbReference type="PANTHER" id="PTHR31690">
    <property type="entry name" value="FUCOSE MUTAROTASE"/>
    <property type="match status" value="1"/>
</dbReference>
<evidence type="ECO:0000313" key="4">
    <source>
        <dbReference type="EMBL" id="AZN73679.1"/>
    </source>
</evidence>
<gene>
    <name evidence="4" type="ORF">D5400_08185</name>
</gene>
<comment type="catalytic activity">
    <reaction evidence="1">
        <text>beta-D-ribopyranose = beta-D-ribofuranose</text>
        <dbReference type="Rhea" id="RHEA:25432"/>
        <dbReference type="ChEBI" id="CHEBI:27476"/>
        <dbReference type="ChEBI" id="CHEBI:47002"/>
        <dbReference type="EC" id="5.4.99.62"/>
    </reaction>
</comment>
<dbReference type="PANTHER" id="PTHR31690:SF4">
    <property type="entry name" value="FUCOSE MUTAROTASE"/>
    <property type="match status" value="1"/>
</dbReference>
<name>A0A3Q8XTI0_9HYPH</name>
<evidence type="ECO:0000256" key="1">
    <source>
        <dbReference type="ARBA" id="ARBA00000223"/>
    </source>
</evidence>
<dbReference type="Gene3D" id="3.40.1650.10">
    <property type="entry name" value="RbsD-like domain"/>
    <property type="match status" value="1"/>
</dbReference>
<dbReference type="KEGG" id="abaw:D5400_08185"/>